<proteinExistence type="predicted"/>
<organism evidence="1 2">
    <name type="scientific">Epilithonimonas ginsengisoli</name>
    <dbReference type="NCBI Taxonomy" id="1245592"/>
    <lineage>
        <taxon>Bacteria</taxon>
        <taxon>Pseudomonadati</taxon>
        <taxon>Bacteroidota</taxon>
        <taxon>Flavobacteriia</taxon>
        <taxon>Flavobacteriales</taxon>
        <taxon>Weeksellaceae</taxon>
        <taxon>Chryseobacterium group</taxon>
        <taxon>Epilithonimonas</taxon>
    </lineage>
</organism>
<accession>A0ABU4JMD7</accession>
<protein>
    <recommendedName>
        <fullName evidence="3">DUF177 domain-containing protein</fullName>
    </recommendedName>
</protein>
<evidence type="ECO:0000313" key="2">
    <source>
        <dbReference type="Proteomes" id="UP001204439"/>
    </source>
</evidence>
<evidence type="ECO:0000313" key="1">
    <source>
        <dbReference type="EMBL" id="MDW8550820.1"/>
    </source>
</evidence>
<evidence type="ECO:0008006" key="3">
    <source>
        <dbReference type="Google" id="ProtNLM"/>
    </source>
</evidence>
<keyword evidence="2" id="KW-1185">Reference proteome</keyword>
<gene>
    <name evidence="1" type="ORF">NG800_017975</name>
</gene>
<comment type="caution">
    <text evidence="1">The sequence shown here is derived from an EMBL/GenBank/DDBJ whole genome shotgun (WGS) entry which is preliminary data.</text>
</comment>
<dbReference type="Proteomes" id="UP001204439">
    <property type="component" value="Unassembled WGS sequence"/>
</dbReference>
<reference evidence="1 2" key="1">
    <citation type="submission" date="2023-11" db="EMBL/GenBank/DDBJ databases">
        <title>First isolation, identification, and characterization of non-pathogenic Epilithonimonas ginsengisoli isolated from diseased farmed rainbow trout (Oncorhynchus mykiss) in Chile.</title>
        <authorList>
            <person name="Miranda C.D."/>
            <person name="Irgang R."/>
            <person name="Concha C."/>
            <person name="Rojas R."/>
            <person name="Avendano R."/>
        </authorList>
    </citation>
    <scope>NUCLEOTIDE SEQUENCE [LARGE SCALE GENOMIC DNA]</scope>
    <source>
        <strain evidence="1 2">FP99</strain>
    </source>
</reference>
<dbReference type="RefSeq" id="WP_063970570.1">
    <property type="nucleotide sequence ID" value="NZ_JAMXLT020000045.1"/>
</dbReference>
<sequence length="177" mass="20507">MNETFELKLLSLYWLENMNEEVDLCAHGKLYVKIGDEIICDEDTLEVTVSSTALYLMRTLEEDYRSGDYAGQLLPCCGFNFLAENKEDDFVNVLGCPSGIDWTIIHTNDNVKLITEKGTEAEINFKSYKEIVLGFADKIESFYNESKPKIVEEENEMNVIGYPAFWNEWNKLRSKWK</sequence>
<name>A0ABU4JMD7_9FLAO</name>
<dbReference type="EMBL" id="JAMXLT020000045">
    <property type="protein sequence ID" value="MDW8550820.1"/>
    <property type="molecule type" value="Genomic_DNA"/>
</dbReference>